<comment type="caution">
    <text evidence="1">The sequence shown here is derived from an EMBL/GenBank/DDBJ whole genome shotgun (WGS) entry which is preliminary data.</text>
</comment>
<sequence length="132" mass="14598">MSMGRLLNFAILRMNSDFSLCRAVFCVLLKSWLGSLLISLFGMVSQNGVLTACPSLTACSSRGCNQRFQKHPSLIAMIKMEFPIWPSPAIHRSESPPNAHDVLPWWRDCFEPETGSRAVHPYLDGGDAGLTS</sequence>
<dbReference type="EMBL" id="MTKT01002881">
    <property type="protein sequence ID" value="OWM77053.1"/>
    <property type="molecule type" value="Genomic_DNA"/>
</dbReference>
<dbReference type="AlphaFoldDB" id="A0A218WWQ3"/>
<proteinExistence type="predicted"/>
<name>A0A218WWQ3_PUNGR</name>
<organism evidence="1 2">
    <name type="scientific">Punica granatum</name>
    <name type="common">Pomegranate</name>
    <dbReference type="NCBI Taxonomy" id="22663"/>
    <lineage>
        <taxon>Eukaryota</taxon>
        <taxon>Viridiplantae</taxon>
        <taxon>Streptophyta</taxon>
        <taxon>Embryophyta</taxon>
        <taxon>Tracheophyta</taxon>
        <taxon>Spermatophyta</taxon>
        <taxon>Magnoliopsida</taxon>
        <taxon>eudicotyledons</taxon>
        <taxon>Gunneridae</taxon>
        <taxon>Pentapetalae</taxon>
        <taxon>rosids</taxon>
        <taxon>malvids</taxon>
        <taxon>Myrtales</taxon>
        <taxon>Lythraceae</taxon>
        <taxon>Punica</taxon>
    </lineage>
</organism>
<gene>
    <name evidence="1" type="ORF">CDL15_Pgr002576</name>
</gene>
<dbReference type="Proteomes" id="UP000197138">
    <property type="component" value="Unassembled WGS sequence"/>
</dbReference>
<reference evidence="2" key="1">
    <citation type="journal article" date="2017" name="Plant J.">
        <title>The pomegranate (Punica granatum L.) genome and the genomics of punicalagin biosynthesis.</title>
        <authorList>
            <person name="Qin G."/>
            <person name="Xu C."/>
            <person name="Ming R."/>
            <person name="Tang H."/>
            <person name="Guyot R."/>
            <person name="Kramer E.M."/>
            <person name="Hu Y."/>
            <person name="Yi X."/>
            <person name="Qi Y."/>
            <person name="Xu X."/>
            <person name="Gao Z."/>
            <person name="Pan H."/>
            <person name="Jian J."/>
            <person name="Tian Y."/>
            <person name="Yue Z."/>
            <person name="Xu Y."/>
        </authorList>
    </citation>
    <scope>NUCLEOTIDE SEQUENCE [LARGE SCALE GENOMIC DNA]</scope>
    <source>
        <strain evidence="2">cv. Dabenzi</strain>
    </source>
</reference>
<protein>
    <submittedName>
        <fullName evidence="1">Uncharacterized protein</fullName>
    </submittedName>
</protein>
<accession>A0A218WWQ3</accession>
<evidence type="ECO:0000313" key="2">
    <source>
        <dbReference type="Proteomes" id="UP000197138"/>
    </source>
</evidence>
<evidence type="ECO:0000313" key="1">
    <source>
        <dbReference type="EMBL" id="OWM77053.1"/>
    </source>
</evidence>